<accession>A0A151A317</accession>
<protein>
    <recommendedName>
        <fullName evidence="3">DUF4064 domain-containing protein</fullName>
    </recommendedName>
</protein>
<dbReference type="InterPro" id="IPR025273">
    <property type="entry name" value="DUF4064"/>
</dbReference>
<name>A0A151A317_9STAP</name>
<feature type="compositionally biased region" description="Basic and acidic residues" evidence="1">
    <location>
        <begin position="134"/>
        <end position="149"/>
    </location>
</feature>
<dbReference type="Pfam" id="PF13273">
    <property type="entry name" value="DUF4064"/>
    <property type="match status" value="1"/>
</dbReference>
<evidence type="ECO:0000256" key="1">
    <source>
        <dbReference type="SAM" id="MobiDB-lite"/>
    </source>
</evidence>
<gene>
    <name evidence="4" type="ORF">A0131_02650</name>
</gene>
<organism evidence="4 5">
    <name type="scientific">Staphylococcus kloosii</name>
    <dbReference type="NCBI Taxonomy" id="29384"/>
    <lineage>
        <taxon>Bacteria</taxon>
        <taxon>Bacillati</taxon>
        <taxon>Bacillota</taxon>
        <taxon>Bacilli</taxon>
        <taxon>Bacillales</taxon>
        <taxon>Staphylococcaceae</taxon>
        <taxon>Staphylococcus</taxon>
    </lineage>
</organism>
<feature type="domain" description="DUF4064" evidence="3">
    <location>
        <begin position="3"/>
        <end position="104"/>
    </location>
</feature>
<keyword evidence="2" id="KW-0812">Transmembrane</keyword>
<reference evidence="4 5" key="1">
    <citation type="submission" date="2016-02" db="EMBL/GenBank/DDBJ databases">
        <title>Draft genome sequence of hydrocarbon degrading Staphylococcus saprophyticus Strain CNV2, isolated from crude-oil contaminated soil from Noonmati Oil Refinery, Guwahati, Assam, India.</title>
        <authorList>
            <person name="Mukherjee A."/>
            <person name="Chettri B."/>
            <person name="Langpoklakpam J."/>
            <person name="Singh A.K."/>
            <person name="Chattopadhyay D.J."/>
        </authorList>
    </citation>
    <scope>NUCLEOTIDE SEQUENCE [LARGE SCALE GENOMIC DNA]</scope>
    <source>
        <strain evidence="4 5">CNV2</strain>
    </source>
</reference>
<evidence type="ECO:0000313" key="4">
    <source>
        <dbReference type="EMBL" id="KYH13707.1"/>
    </source>
</evidence>
<feature type="region of interest" description="Disordered" evidence="1">
    <location>
        <begin position="134"/>
        <end position="174"/>
    </location>
</feature>
<comment type="caution">
    <text evidence="4">The sequence shown here is derived from an EMBL/GenBank/DDBJ whole genome shotgun (WGS) entry which is preliminary data.</text>
</comment>
<feature type="transmembrane region" description="Helical" evidence="2">
    <location>
        <begin position="91"/>
        <end position="123"/>
    </location>
</feature>
<dbReference type="Proteomes" id="UP000075418">
    <property type="component" value="Unassembled WGS sequence"/>
</dbReference>
<sequence length="174" mass="19266">MIKRTAERVITWIGVALQALSVLIIGGLTLVMLFGGMKEDMISDRGNLSASEAASQANMALTFFISYSIIGIIVLIIAILSGMWIGKKDKLAGILLIIIGVLSILGNFICAILWIIAGIMLLVRKPKPSMFNDKPVEIEKSPFEQDNRGKMKNNSNDELQNEHEKNNLENPYKY</sequence>
<feature type="transmembrane region" description="Helical" evidence="2">
    <location>
        <begin position="57"/>
        <end position="85"/>
    </location>
</feature>
<keyword evidence="2" id="KW-0472">Membrane</keyword>
<evidence type="ECO:0000256" key="2">
    <source>
        <dbReference type="SAM" id="Phobius"/>
    </source>
</evidence>
<evidence type="ECO:0000259" key="3">
    <source>
        <dbReference type="Pfam" id="PF13273"/>
    </source>
</evidence>
<dbReference type="EMBL" id="LUGM01000002">
    <property type="protein sequence ID" value="KYH13707.1"/>
    <property type="molecule type" value="Genomic_DNA"/>
</dbReference>
<feature type="transmembrane region" description="Helical" evidence="2">
    <location>
        <begin position="12"/>
        <end position="36"/>
    </location>
</feature>
<proteinExistence type="predicted"/>
<dbReference type="AlphaFoldDB" id="A0A151A317"/>
<dbReference type="RefSeq" id="WP_061853938.1">
    <property type="nucleotide sequence ID" value="NZ_LUGM01000002.1"/>
</dbReference>
<keyword evidence="2" id="KW-1133">Transmembrane helix</keyword>
<evidence type="ECO:0000313" key="5">
    <source>
        <dbReference type="Proteomes" id="UP000075418"/>
    </source>
</evidence>